<evidence type="ECO:0000313" key="5">
    <source>
        <dbReference type="Proteomes" id="UP000008561"/>
    </source>
</evidence>
<keyword evidence="3 4" id="KW-0808">Transferase</keyword>
<dbReference type="EMBL" id="CP000859">
    <property type="protein sequence ID" value="ABW66916.1"/>
    <property type="molecule type" value="Genomic_DNA"/>
</dbReference>
<dbReference type="GO" id="GO:0008168">
    <property type="term" value="F:methyltransferase activity"/>
    <property type="evidence" value="ECO:0007669"/>
    <property type="project" value="UniProtKB-KW"/>
</dbReference>
<reference evidence="4 5" key="1">
    <citation type="submission" date="2007-10" db="EMBL/GenBank/DDBJ databases">
        <title>Complete sequence of Desulfococcus oleovorans Hxd3.</title>
        <authorList>
            <consortium name="US DOE Joint Genome Institute"/>
            <person name="Copeland A."/>
            <person name="Lucas S."/>
            <person name="Lapidus A."/>
            <person name="Barry K."/>
            <person name="Glavina del Rio T."/>
            <person name="Dalin E."/>
            <person name="Tice H."/>
            <person name="Pitluck S."/>
            <person name="Kiss H."/>
            <person name="Brettin T."/>
            <person name="Bruce D."/>
            <person name="Detter J.C."/>
            <person name="Han C."/>
            <person name="Schmutz J."/>
            <person name="Larimer F."/>
            <person name="Land M."/>
            <person name="Hauser L."/>
            <person name="Kyrpides N."/>
            <person name="Kim E."/>
            <person name="Wawrik B."/>
            <person name="Richardson P."/>
        </authorList>
    </citation>
    <scope>NUCLEOTIDE SEQUENCE [LARGE SCALE GENOMIC DNA]</scope>
    <source>
        <strain evidence="5">DSM 6200 / JCM 39069 / Hxd3</strain>
    </source>
</reference>
<dbReference type="AlphaFoldDB" id="A8ZX60"/>
<sequence length="410" mass="44866">MFEPETKKTINKEQTTTPMNFADDTLLDQIHRDAIRVLEETGVWCPSTEVRDIFEQTGQAAFDETTGHLHVLGPLVDQALAMTPKRDSYWIGENAFGVGGTAPFVHDDATGELITPTFEHLAKIAAIVDQADVIDFMARGVLIPKHEVEVMDTIIETCQKPVYVAAVSEAGIARAGEIHRSRGGLTVQFSIINSPLAIIESMIPPFLSCVRQGIPIYVSTMPMAGLSGPYSMSSLVTLTHAEALFGITLAQLVNPGITVVHAGLPSIASINDNYAVNLGLVSFNIANLLMEKVNKRLDLPSIQTACTTSQAHPNKVAEAEAINGFALMKKYGFHQMRHAFGFLKELVSFSIAKLERHIDLCRSTDPDQAPEYELEPYDPEGLAAIMRNTSRAGYMRDDHTLKNTGKSFLI</sequence>
<keyword evidence="2 4" id="KW-0489">Methyltransferase</keyword>
<proteinExistence type="inferred from homology"/>
<dbReference type="RefSeq" id="WP_012174534.1">
    <property type="nucleotide sequence ID" value="NC_009943.1"/>
</dbReference>
<organism evidence="4 5">
    <name type="scientific">Desulfosudis oleivorans (strain DSM 6200 / JCM 39069 / Hxd3)</name>
    <name type="common">Desulfococcus oleovorans</name>
    <dbReference type="NCBI Taxonomy" id="96561"/>
    <lineage>
        <taxon>Bacteria</taxon>
        <taxon>Pseudomonadati</taxon>
        <taxon>Thermodesulfobacteriota</taxon>
        <taxon>Desulfobacteria</taxon>
        <taxon>Desulfobacterales</taxon>
        <taxon>Desulfosudaceae</taxon>
        <taxon>Desulfosudis</taxon>
    </lineage>
</organism>
<evidence type="ECO:0000256" key="1">
    <source>
        <dbReference type="ARBA" id="ARBA00007137"/>
    </source>
</evidence>
<evidence type="ECO:0000256" key="2">
    <source>
        <dbReference type="ARBA" id="ARBA00022603"/>
    </source>
</evidence>
<dbReference type="eggNOG" id="COG5598">
    <property type="taxonomic scope" value="Bacteria"/>
</dbReference>
<dbReference type="Gene3D" id="3.20.20.480">
    <property type="entry name" value="Trimethylamine methyltransferase-like"/>
    <property type="match status" value="1"/>
</dbReference>
<protein>
    <submittedName>
        <fullName evidence="4">Trimethylamine:corrinoid methyltransferase-like protein</fullName>
    </submittedName>
</protein>
<evidence type="ECO:0000256" key="3">
    <source>
        <dbReference type="ARBA" id="ARBA00022679"/>
    </source>
</evidence>
<keyword evidence="5" id="KW-1185">Reference proteome</keyword>
<comment type="similarity">
    <text evidence="1">Belongs to the trimethylamine methyltransferase family.</text>
</comment>
<name>A8ZX60_DESOH</name>
<accession>A8ZX60</accession>
<dbReference type="Proteomes" id="UP000008561">
    <property type="component" value="Chromosome"/>
</dbReference>
<evidence type="ECO:0000313" key="4">
    <source>
        <dbReference type="EMBL" id="ABW66916.1"/>
    </source>
</evidence>
<gene>
    <name evidence="4" type="ordered locus">Dole_1109</name>
</gene>
<dbReference type="InterPro" id="IPR038601">
    <property type="entry name" value="MttB-like_sf"/>
</dbReference>
<dbReference type="KEGG" id="dol:Dole_1109"/>
<dbReference type="Pfam" id="PF06253">
    <property type="entry name" value="MTTB"/>
    <property type="match status" value="1"/>
</dbReference>
<dbReference type="GO" id="GO:0032259">
    <property type="term" value="P:methylation"/>
    <property type="evidence" value="ECO:0007669"/>
    <property type="project" value="UniProtKB-KW"/>
</dbReference>
<dbReference type="OrthoDB" id="5411540at2"/>
<dbReference type="HOGENOM" id="CLU_670356_0_0_7"/>
<dbReference type="GO" id="GO:0015948">
    <property type="term" value="P:methanogenesis"/>
    <property type="evidence" value="ECO:0007669"/>
    <property type="project" value="InterPro"/>
</dbReference>
<dbReference type="InterPro" id="IPR010426">
    <property type="entry name" value="MTTB_MeTrfase"/>
</dbReference>
<dbReference type="STRING" id="96561.Dole_1109"/>